<comment type="caution">
    <text evidence="2">The sequence shown here is derived from an EMBL/GenBank/DDBJ whole genome shotgun (WGS) entry which is preliminary data.</text>
</comment>
<evidence type="ECO:0000259" key="1">
    <source>
        <dbReference type="PROSITE" id="PS50828"/>
    </source>
</evidence>
<dbReference type="PROSITE" id="PS50828">
    <property type="entry name" value="SMR"/>
    <property type="match status" value="1"/>
</dbReference>
<dbReference type="InterPro" id="IPR047688">
    <property type="entry name" value="Endonuc_SmrA"/>
</dbReference>
<dbReference type="SUPFAM" id="SSF160443">
    <property type="entry name" value="SMR domain-like"/>
    <property type="match status" value="1"/>
</dbReference>
<sequence length="196" mass="22864">MDYDDQDKEGDIDFLAEFSDVTPLKQLTIDYVPSIKDSLAKQLKRQNIEQSIQLANNYLSMECCHYVDPYDQLAYKKPGVQEGVFKNLRLGKYRIEHVINVQQCKFEQARYTLFNQIMHAYQTGVRTLLLKHGIGLHSKPVPAMLKSYVNQWLQQMPQVLAFHSAMPQHSGYAATYVLIKKNETEKWGNRELHRKK</sequence>
<dbReference type="OrthoDB" id="9808881at2"/>
<keyword evidence="3" id="KW-1185">Reference proteome</keyword>
<dbReference type="AlphaFoldDB" id="A0A148KNJ0"/>
<dbReference type="Pfam" id="PF01713">
    <property type="entry name" value="Smr"/>
    <property type="match status" value="1"/>
</dbReference>
<dbReference type="NCBIfam" id="NF033154">
    <property type="entry name" value="endonuc_SmrA"/>
    <property type="match status" value="1"/>
</dbReference>
<organism evidence="2 3">
    <name type="scientific">Paraglaciecola hydrolytica</name>
    <dbReference type="NCBI Taxonomy" id="1799789"/>
    <lineage>
        <taxon>Bacteria</taxon>
        <taxon>Pseudomonadati</taxon>
        <taxon>Pseudomonadota</taxon>
        <taxon>Gammaproteobacteria</taxon>
        <taxon>Alteromonadales</taxon>
        <taxon>Alteromonadaceae</taxon>
        <taxon>Paraglaciecola</taxon>
    </lineage>
</organism>
<dbReference type="InterPro" id="IPR036063">
    <property type="entry name" value="Smr_dom_sf"/>
</dbReference>
<dbReference type="InterPro" id="IPR002625">
    <property type="entry name" value="Smr_dom"/>
</dbReference>
<reference evidence="3" key="1">
    <citation type="submission" date="2016-02" db="EMBL/GenBank/DDBJ databases">
        <authorList>
            <person name="Schultz-Johansen M."/>
            <person name="Glaring M.A."/>
            <person name="Bech P.K."/>
            <person name="Stougaard P."/>
        </authorList>
    </citation>
    <scope>NUCLEOTIDE SEQUENCE [LARGE SCALE GENOMIC DNA]</scope>
    <source>
        <strain evidence="3">S66</strain>
    </source>
</reference>
<dbReference type="PANTHER" id="PTHR35562:SF2">
    <property type="entry name" value="DNA ENDONUCLEASE SMRA-RELATED"/>
    <property type="match status" value="1"/>
</dbReference>
<dbReference type="Gene3D" id="3.30.1370.110">
    <property type="match status" value="1"/>
</dbReference>
<protein>
    <submittedName>
        <fullName evidence="2">DNA mismatch repair protein MutS</fullName>
    </submittedName>
</protein>
<dbReference type="STRING" id="1799789.AX660_20235"/>
<accession>A0A148KNJ0</accession>
<proteinExistence type="predicted"/>
<dbReference type="GO" id="GO:0004520">
    <property type="term" value="F:DNA endonuclease activity"/>
    <property type="evidence" value="ECO:0007669"/>
    <property type="project" value="TreeGrafter"/>
</dbReference>
<dbReference type="RefSeq" id="WP_068379508.1">
    <property type="nucleotide sequence ID" value="NZ_LSNE01000009.1"/>
</dbReference>
<gene>
    <name evidence="2" type="ORF">AX660_20235</name>
</gene>
<name>A0A148KNJ0_9ALTE</name>
<evidence type="ECO:0000313" key="3">
    <source>
        <dbReference type="Proteomes" id="UP000070299"/>
    </source>
</evidence>
<dbReference type="Proteomes" id="UP000070299">
    <property type="component" value="Unassembled WGS sequence"/>
</dbReference>
<evidence type="ECO:0000313" key="2">
    <source>
        <dbReference type="EMBL" id="KXI27850.1"/>
    </source>
</evidence>
<feature type="domain" description="Smr" evidence="1">
    <location>
        <begin position="132"/>
        <end position="180"/>
    </location>
</feature>
<dbReference type="EMBL" id="LSNE01000009">
    <property type="protein sequence ID" value="KXI27850.1"/>
    <property type="molecule type" value="Genomic_DNA"/>
</dbReference>
<dbReference type="PANTHER" id="PTHR35562">
    <property type="entry name" value="DNA ENDONUCLEASE SMRA-RELATED"/>
    <property type="match status" value="1"/>
</dbReference>